<keyword evidence="7 12" id="KW-0067">ATP-binding</keyword>
<comment type="caution">
    <text evidence="15">The sequence shown here is derived from an EMBL/GenBank/DDBJ whole genome shotgun (WGS) entry which is preliminary data.</text>
</comment>
<evidence type="ECO:0000256" key="4">
    <source>
        <dbReference type="ARBA" id="ARBA00022598"/>
    </source>
</evidence>
<dbReference type="Proteomes" id="UP000285301">
    <property type="component" value="Unassembled WGS sequence"/>
</dbReference>
<dbReference type="CDD" id="cd01991">
    <property type="entry name" value="Asn_synthase_B_C"/>
    <property type="match status" value="1"/>
</dbReference>
<organism evidence="15 16">
    <name type="scientific">Dinothrombium tinctorium</name>
    <dbReference type="NCBI Taxonomy" id="1965070"/>
    <lineage>
        <taxon>Eukaryota</taxon>
        <taxon>Metazoa</taxon>
        <taxon>Ecdysozoa</taxon>
        <taxon>Arthropoda</taxon>
        <taxon>Chelicerata</taxon>
        <taxon>Arachnida</taxon>
        <taxon>Acari</taxon>
        <taxon>Acariformes</taxon>
        <taxon>Trombidiformes</taxon>
        <taxon>Prostigmata</taxon>
        <taxon>Anystina</taxon>
        <taxon>Parasitengona</taxon>
        <taxon>Trombidioidea</taxon>
        <taxon>Trombidiidae</taxon>
        <taxon>Dinothrombium</taxon>
    </lineage>
</organism>
<dbReference type="PROSITE" id="PS51278">
    <property type="entry name" value="GATASE_TYPE_2"/>
    <property type="match status" value="1"/>
</dbReference>
<protein>
    <recommendedName>
        <fullName evidence="3">Asparagine synthetase [glutamine-hydrolyzing]</fullName>
        <ecNumber evidence="2">6.3.5.4</ecNumber>
    </recommendedName>
    <alternativeName>
        <fullName evidence="10">Glutamine-dependent asparagine synthetase</fullName>
    </alternativeName>
</protein>
<dbReference type="Pfam" id="PF00733">
    <property type="entry name" value="Asn_synthase"/>
    <property type="match status" value="1"/>
</dbReference>
<evidence type="ECO:0000256" key="11">
    <source>
        <dbReference type="ARBA" id="ARBA00048741"/>
    </source>
</evidence>
<dbReference type="CDD" id="cd00712">
    <property type="entry name" value="AsnB"/>
    <property type="match status" value="1"/>
</dbReference>
<dbReference type="STRING" id="1965070.A0A3S3QPX3"/>
<evidence type="ECO:0000256" key="10">
    <source>
        <dbReference type="ARBA" id="ARBA00030234"/>
    </source>
</evidence>
<dbReference type="Pfam" id="PF13537">
    <property type="entry name" value="GATase_7"/>
    <property type="match status" value="1"/>
</dbReference>
<feature type="binding site" evidence="12">
    <location>
        <begin position="317"/>
        <end position="318"/>
    </location>
    <ligand>
        <name>ATP</name>
        <dbReference type="ChEBI" id="CHEBI:30616"/>
    </ligand>
</feature>
<evidence type="ECO:0000256" key="1">
    <source>
        <dbReference type="ARBA" id="ARBA00005187"/>
    </source>
</evidence>
<feature type="binding site" evidence="12">
    <location>
        <position position="243"/>
    </location>
    <ligand>
        <name>ATP</name>
        <dbReference type="ChEBI" id="CHEBI:30616"/>
    </ligand>
</feature>
<dbReference type="AlphaFoldDB" id="A0A3S3QPX3"/>
<name>A0A3S3QPX3_9ACAR</name>
<dbReference type="InterPro" id="IPR014729">
    <property type="entry name" value="Rossmann-like_a/b/a_fold"/>
</dbReference>
<keyword evidence="6 12" id="KW-0547">Nucleotide-binding</keyword>
<keyword evidence="16" id="KW-1185">Reference proteome</keyword>
<reference evidence="15 16" key="1">
    <citation type="journal article" date="2018" name="Gigascience">
        <title>Genomes of trombidid mites reveal novel predicted allergens and laterally-transferred genes associated with secondary metabolism.</title>
        <authorList>
            <person name="Dong X."/>
            <person name="Chaisiri K."/>
            <person name="Xia D."/>
            <person name="Armstrong S.D."/>
            <person name="Fang Y."/>
            <person name="Donnelly M.J."/>
            <person name="Kadowaki T."/>
            <person name="McGarry J.W."/>
            <person name="Darby A.C."/>
            <person name="Makepeace B.L."/>
        </authorList>
    </citation>
    <scope>NUCLEOTIDE SEQUENCE [LARGE SCALE GENOMIC DNA]</scope>
    <source>
        <strain evidence="15">UoL-WK</strain>
    </source>
</reference>
<evidence type="ECO:0000256" key="2">
    <source>
        <dbReference type="ARBA" id="ARBA00012737"/>
    </source>
</evidence>
<evidence type="ECO:0000256" key="5">
    <source>
        <dbReference type="ARBA" id="ARBA00022605"/>
    </source>
</evidence>
<evidence type="ECO:0000256" key="6">
    <source>
        <dbReference type="ARBA" id="ARBA00022741"/>
    </source>
</evidence>
<evidence type="ECO:0000256" key="9">
    <source>
        <dbReference type="ARBA" id="ARBA00022962"/>
    </source>
</evidence>
<evidence type="ECO:0000259" key="14">
    <source>
        <dbReference type="PROSITE" id="PS51278"/>
    </source>
</evidence>
<dbReference type="InterPro" id="IPR006426">
    <property type="entry name" value="Asn_synth_AEB"/>
</dbReference>
<gene>
    <name evidence="15" type="ORF">B4U79_07546</name>
</gene>
<evidence type="ECO:0000313" key="16">
    <source>
        <dbReference type="Proteomes" id="UP000285301"/>
    </source>
</evidence>
<dbReference type="Gene3D" id="3.60.20.10">
    <property type="entry name" value="Glutamine Phosphoribosylpyrophosphate, subunit 1, domain 1"/>
    <property type="match status" value="1"/>
</dbReference>
<dbReference type="NCBIfam" id="TIGR01536">
    <property type="entry name" value="asn_synth_AEB"/>
    <property type="match status" value="1"/>
</dbReference>
<dbReference type="InterPro" id="IPR017932">
    <property type="entry name" value="GATase_2_dom"/>
</dbReference>
<keyword evidence="5" id="KW-0028">Amino-acid biosynthesis</keyword>
<proteinExistence type="predicted"/>
<comment type="pathway">
    <text evidence="1">Amino-acid biosynthesis; L-asparagine biosynthesis; L-asparagine from L-aspartate (L-Gln route): step 1/1.</text>
</comment>
<feature type="binding site" evidence="12">
    <location>
        <position position="203"/>
    </location>
    <ligand>
        <name>ATP</name>
        <dbReference type="ChEBI" id="CHEBI:30616"/>
    </ligand>
</feature>
<dbReference type="FunFam" id="3.40.50.620:FF:000031">
    <property type="entry name" value="Asparagine synthase B"/>
    <property type="match status" value="1"/>
</dbReference>
<dbReference type="EMBL" id="NCKU01001415">
    <property type="protein sequence ID" value="RWS12148.1"/>
    <property type="molecule type" value="Genomic_DNA"/>
</dbReference>
<keyword evidence="4" id="KW-0436">Ligase</keyword>
<feature type="binding site" evidence="12">
    <location>
        <position position="70"/>
    </location>
    <ligand>
        <name>L-glutamine</name>
        <dbReference type="ChEBI" id="CHEBI:58359"/>
    </ligand>
</feature>
<dbReference type="SUPFAM" id="SSF52402">
    <property type="entry name" value="Adenine nucleotide alpha hydrolases-like"/>
    <property type="match status" value="1"/>
</dbReference>
<dbReference type="PANTHER" id="PTHR11772:SF2">
    <property type="entry name" value="ASPARAGINE SYNTHETASE [GLUTAMINE-HYDROLYZING]"/>
    <property type="match status" value="1"/>
</dbReference>
<dbReference type="NCBIfam" id="NF006949">
    <property type="entry name" value="PRK09431.1"/>
    <property type="match status" value="1"/>
</dbReference>
<evidence type="ECO:0000256" key="3">
    <source>
        <dbReference type="ARBA" id="ARBA00021389"/>
    </source>
</evidence>
<evidence type="ECO:0000256" key="13">
    <source>
        <dbReference type="PIRSR" id="PIRSR001589-3"/>
    </source>
</evidence>
<dbReference type="OrthoDB" id="409189at2759"/>
<comment type="catalytic activity">
    <reaction evidence="11">
        <text>L-aspartate + L-glutamine + ATP + H2O = L-asparagine + L-glutamate + AMP + diphosphate + H(+)</text>
        <dbReference type="Rhea" id="RHEA:12228"/>
        <dbReference type="ChEBI" id="CHEBI:15377"/>
        <dbReference type="ChEBI" id="CHEBI:15378"/>
        <dbReference type="ChEBI" id="CHEBI:29985"/>
        <dbReference type="ChEBI" id="CHEBI:29991"/>
        <dbReference type="ChEBI" id="CHEBI:30616"/>
        <dbReference type="ChEBI" id="CHEBI:33019"/>
        <dbReference type="ChEBI" id="CHEBI:58048"/>
        <dbReference type="ChEBI" id="CHEBI:58359"/>
        <dbReference type="ChEBI" id="CHEBI:456215"/>
        <dbReference type="EC" id="6.3.5.4"/>
    </reaction>
</comment>
<evidence type="ECO:0000256" key="8">
    <source>
        <dbReference type="ARBA" id="ARBA00022888"/>
    </source>
</evidence>
<dbReference type="PANTHER" id="PTHR11772">
    <property type="entry name" value="ASPARAGINE SYNTHETASE"/>
    <property type="match status" value="1"/>
</dbReference>
<dbReference type="InterPro" id="IPR029055">
    <property type="entry name" value="Ntn_hydrolases_N"/>
</dbReference>
<accession>A0A3S3QPX3</accession>
<keyword evidence="8" id="KW-0061">Asparagine biosynthesis</keyword>
<feature type="site" description="Important for beta-aspartyl-AMP intermediate formation" evidence="13">
    <location>
        <position position="319"/>
    </location>
</feature>
<dbReference type="InterPro" id="IPR001962">
    <property type="entry name" value="Asn_synthase"/>
</dbReference>
<dbReference type="GO" id="GO:0070981">
    <property type="term" value="P:L-asparagine biosynthetic process"/>
    <property type="evidence" value="ECO:0007669"/>
    <property type="project" value="UniProtKB-UniPathway"/>
</dbReference>
<evidence type="ECO:0000313" key="15">
    <source>
        <dbReference type="EMBL" id="RWS12148.1"/>
    </source>
</evidence>
<dbReference type="SUPFAM" id="SSF56235">
    <property type="entry name" value="N-terminal nucleophile aminohydrolases (Ntn hydrolases)"/>
    <property type="match status" value="1"/>
</dbReference>
<evidence type="ECO:0000256" key="12">
    <source>
        <dbReference type="PIRSR" id="PIRSR001589-2"/>
    </source>
</evidence>
<sequence>IYVNVNKTEKGEERTTVLCHERLGIVDPVSGAQPLYNQTKSLVLAVNGEIYNHKKFRAKYNNNNFSTNSDSEVIIPLYEEFGDDCVDKLDGDFAFVIYDAVNNAYLAARDPIGVCPLYIGWGRDGSIWFASEMKALHEDCETFQEFPPGHYWSSKADDFVQWYNPKWYDEHIPSEPLDLVTLQQTLERSVIKRMMCDVPYGVLLSGGLDSSLVASLVCRHSLKRTEDNENSPAWWPQVHTFSIGLKGSPDLKAAKEVADFLHTIHHEFHFTTEEGIDALYDVIYHLETYDVTTVRASTPMFLLSRKIKALGVKMVLSGEGADEIFGGYLYFHFSPSKEAFHVETCKKIKLLSKYDCLRANKATAAWGVEIRVPFLDRDFLDYAMSIDPEEKMVEKSKGKGEKWILRKAFDSADNPFLPESILWRQKEQFSDGVGYSWINSLRDYAEKEVSDEQFKTAKYRFPINPPTTKEAYLYRSIFHSHFPQESAAKTVLGGPSIACSTPAAVEWMEDWKNKADPSGRAVSEVHVNANDK</sequence>
<feature type="domain" description="Glutamine amidotransferase type-2" evidence="14">
    <location>
        <begin position="1"/>
        <end position="157"/>
    </location>
</feature>
<dbReference type="PIRSF" id="PIRSF001589">
    <property type="entry name" value="Asn_synthetase_glu-h"/>
    <property type="match status" value="1"/>
</dbReference>
<dbReference type="GO" id="GO:0005829">
    <property type="term" value="C:cytosol"/>
    <property type="evidence" value="ECO:0007669"/>
    <property type="project" value="TreeGrafter"/>
</dbReference>
<dbReference type="InterPro" id="IPR033738">
    <property type="entry name" value="AsnB_N"/>
</dbReference>
<feature type="non-terminal residue" evidence="15">
    <location>
        <position position="1"/>
    </location>
</feature>
<dbReference type="GO" id="GO:0005524">
    <property type="term" value="F:ATP binding"/>
    <property type="evidence" value="ECO:0007669"/>
    <property type="project" value="UniProtKB-KW"/>
</dbReference>
<dbReference type="InterPro" id="IPR050795">
    <property type="entry name" value="Asn_Synthetase"/>
</dbReference>
<feature type="non-terminal residue" evidence="15">
    <location>
        <position position="532"/>
    </location>
</feature>
<evidence type="ECO:0000256" key="7">
    <source>
        <dbReference type="ARBA" id="ARBA00022840"/>
    </source>
</evidence>
<dbReference type="UniPathway" id="UPA00134">
    <property type="reaction ID" value="UER00195"/>
</dbReference>
<dbReference type="EC" id="6.3.5.4" evidence="2"/>
<dbReference type="Gene3D" id="3.40.50.620">
    <property type="entry name" value="HUPs"/>
    <property type="match status" value="1"/>
</dbReference>
<dbReference type="GO" id="GO:0004066">
    <property type="term" value="F:asparagine synthase (glutamine-hydrolyzing) activity"/>
    <property type="evidence" value="ECO:0007669"/>
    <property type="project" value="UniProtKB-EC"/>
</dbReference>
<keyword evidence="9" id="KW-0315">Glutamine amidotransferase</keyword>